<evidence type="ECO:0000313" key="2">
    <source>
        <dbReference type="EMBL" id="MBA2896646.1"/>
    </source>
</evidence>
<dbReference type="AlphaFoldDB" id="A0A7W0CSR5"/>
<evidence type="ECO:0000256" key="1">
    <source>
        <dbReference type="SAM" id="Phobius"/>
    </source>
</evidence>
<accession>A0A7W0CSR5</accession>
<keyword evidence="3" id="KW-1185">Reference proteome</keyword>
<dbReference type="Proteomes" id="UP000530928">
    <property type="component" value="Unassembled WGS sequence"/>
</dbReference>
<evidence type="ECO:0000313" key="3">
    <source>
        <dbReference type="Proteomes" id="UP000530928"/>
    </source>
</evidence>
<dbReference type="RefSeq" id="WP_181615366.1">
    <property type="nucleotide sequence ID" value="NZ_BAABAM010000008.1"/>
</dbReference>
<sequence length="98" mass="10753">MPRRPRVVYVITDAAPPRSAASRGLRLLLAGLREVLALILAVLVLLVTALDAWVTARLGIRPVIPAGRRALAVLLREARAWIEDIPEADLIDDCEVRL</sequence>
<proteinExistence type="predicted"/>
<name>A0A7W0CSR5_9ACTN</name>
<gene>
    <name evidence="2" type="ORF">HNR30_008037</name>
</gene>
<keyword evidence="1" id="KW-0472">Membrane</keyword>
<feature type="transmembrane region" description="Helical" evidence="1">
    <location>
        <begin position="35"/>
        <end position="54"/>
    </location>
</feature>
<keyword evidence="1" id="KW-1133">Transmembrane helix</keyword>
<dbReference type="EMBL" id="JACDUR010000009">
    <property type="protein sequence ID" value="MBA2896646.1"/>
    <property type="molecule type" value="Genomic_DNA"/>
</dbReference>
<comment type="caution">
    <text evidence="2">The sequence shown here is derived from an EMBL/GenBank/DDBJ whole genome shotgun (WGS) entry which is preliminary data.</text>
</comment>
<reference evidence="2 3" key="1">
    <citation type="submission" date="2020-07" db="EMBL/GenBank/DDBJ databases">
        <title>Genomic Encyclopedia of Type Strains, Phase IV (KMG-IV): sequencing the most valuable type-strain genomes for metagenomic binning, comparative biology and taxonomic classification.</title>
        <authorList>
            <person name="Goeker M."/>
        </authorList>
    </citation>
    <scope>NUCLEOTIDE SEQUENCE [LARGE SCALE GENOMIC DNA]</scope>
    <source>
        <strain evidence="2 3">DSM 45533</strain>
    </source>
</reference>
<keyword evidence="1" id="KW-0812">Transmembrane</keyword>
<organism evidence="2 3">
    <name type="scientific">Nonomuraea soli</name>
    <dbReference type="NCBI Taxonomy" id="1032476"/>
    <lineage>
        <taxon>Bacteria</taxon>
        <taxon>Bacillati</taxon>
        <taxon>Actinomycetota</taxon>
        <taxon>Actinomycetes</taxon>
        <taxon>Streptosporangiales</taxon>
        <taxon>Streptosporangiaceae</taxon>
        <taxon>Nonomuraea</taxon>
    </lineage>
</organism>
<protein>
    <submittedName>
        <fullName evidence="2">Uncharacterized protein</fullName>
    </submittedName>
</protein>